<comment type="caution">
    <text evidence="1">The sequence shown here is derived from an EMBL/GenBank/DDBJ whole genome shotgun (WGS) entry which is preliminary data.</text>
</comment>
<dbReference type="GO" id="GO:0003676">
    <property type="term" value="F:nucleic acid binding"/>
    <property type="evidence" value="ECO:0007669"/>
    <property type="project" value="InterPro"/>
</dbReference>
<dbReference type="EMBL" id="BGPR01001523">
    <property type="protein sequence ID" value="GBM56009.1"/>
    <property type="molecule type" value="Genomic_DNA"/>
</dbReference>
<dbReference type="PANTHER" id="PTHR46060:SF1">
    <property type="entry name" value="MARINER MOS1 TRANSPOSASE-LIKE PROTEIN"/>
    <property type="match status" value="1"/>
</dbReference>
<evidence type="ECO:0008006" key="3">
    <source>
        <dbReference type="Google" id="ProtNLM"/>
    </source>
</evidence>
<dbReference type="Pfam" id="PF01359">
    <property type="entry name" value="Transposase_1"/>
    <property type="match status" value="1"/>
</dbReference>
<gene>
    <name evidence="1" type="ORF">AVEN_45151_1</name>
</gene>
<dbReference type="PANTHER" id="PTHR46060">
    <property type="entry name" value="MARINER MOS1 TRANSPOSASE-LIKE PROTEIN"/>
    <property type="match status" value="1"/>
</dbReference>
<accession>A0A4Y2GT40</accession>
<dbReference type="InterPro" id="IPR001888">
    <property type="entry name" value="Transposase_1"/>
</dbReference>
<dbReference type="OrthoDB" id="6436943at2759"/>
<organism evidence="1 2">
    <name type="scientific">Araneus ventricosus</name>
    <name type="common">Orbweaver spider</name>
    <name type="synonym">Epeira ventricosa</name>
    <dbReference type="NCBI Taxonomy" id="182803"/>
    <lineage>
        <taxon>Eukaryota</taxon>
        <taxon>Metazoa</taxon>
        <taxon>Ecdysozoa</taxon>
        <taxon>Arthropoda</taxon>
        <taxon>Chelicerata</taxon>
        <taxon>Arachnida</taxon>
        <taxon>Araneae</taxon>
        <taxon>Araneomorphae</taxon>
        <taxon>Entelegynae</taxon>
        <taxon>Araneoidea</taxon>
        <taxon>Araneidae</taxon>
        <taxon>Araneus</taxon>
    </lineage>
</organism>
<reference evidence="1 2" key="1">
    <citation type="journal article" date="2019" name="Sci. Rep.">
        <title>Orb-weaving spider Araneus ventricosus genome elucidates the spidroin gene catalogue.</title>
        <authorList>
            <person name="Kono N."/>
            <person name="Nakamura H."/>
            <person name="Ohtoshi R."/>
            <person name="Moran D.A.P."/>
            <person name="Shinohara A."/>
            <person name="Yoshida Y."/>
            <person name="Fujiwara M."/>
            <person name="Mori M."/>
            <person name="Tomita M."/>
            <person name="Arakawa K."/>
        </authorList>
    </citation>
    <scope>NUCLEOTIDE SEQUENCE [LARGE SCALE GENOMIC DNA]</scope>
</reference>
<keyword evidence="2" id="KW-1185">Reference proteome</keyword>
<protein>
    <recommendedName>
        <fullName evidence="3">Mariner Mos1 transposase</fullName>
    </recommendedName>
</protein>
<evidence type="ECO:0000313" key="1">
    <source>
        <dbReference type="EMBL" id="GBM56009.1"/>
    </source>
</evidence>
<dbReference type="Proteomes" id="UP000499080">
    <property type="component" value="Unassembled WGS sequence"/>
</dbReference>
<dbReference type="AlphaFoldDB" id="A0A4Y2GT40"/>
<evidence type="ECO:0000313" key="2">
    <source>
        <dbReference type="Proteomes" id="UP000499080"/>
    </source>
</evidence>
<dbReference type="InterPro" id="IPR036397">
    <property type="entry name" value="RNaseH_sf"/>
</dbReference>
<sequence>MTWTYPNSPVTKKFKVSLSAGKVALTVFWDAKGVILIDFFTSGTINAARYCDTLTKLMSAIRRKRPGLLSRGVLFLDDNAIAGHRFLSGRFLEIDLTVRQMYQCLWRICGEIVKSLYFVISLYVSVCNRASL</sequence>
<dbReference type="Gene3D" id="3.30.420.10">
    <property type="entry name" value="Ribonuclease H-like superfamily/Ribonuclease H"/>
    <property type="match status" value="1"/>
</dbReference>
<dbReference type="InterPro" id="IPR052709">
    <property type="entry name" value="Transposase-MT_Hybrid"/>
</dbReference>
<proteinExistence type="predicted"/>
<name>A0A4Y2GT40_ARAVE</name>